<feature type="non-terminal residue" evidence="8">
    <location>
        <position position="228"/>
    </location>
</feature>
<dbReference type="InterPro" id="IPR035896">
    <property type="entry name" value="AN1-like_Znf"/>
</dbReference>
<dbReference type="FunFam" id="4.10.1110.10:FF:000001">
    <property type="entry name" value="Zinc finger AN1-type containing 6"/>
    <property type="match status" value="1"/>
</dbReference>
<dbReference type="VEuPathDB" id="VectorBase:ISCW016186"/>
<feature type="region of interest" description="Disordered" evidence="5">
    <location>
        <begin position="141"/>
        <end position="164"/>
    </location>
</feature>
<evidence type="ECO:0000259" key="6">
    <source>
        <dbReference type="PROSITE" id="PS51036"/>
    </source>
</evidence>
<feature type="domain" description="A20-type" evidence="6">
    <location>
        <begin position="9"/>
        <end position="43"/>
    </location>
</feature>
<evidence type="ECO:0000313" key="8">
    <source>
        <dbReference type="EMBL" id="MOY36602.1"/>
    </source>
</evidence>
<evidence type="ECO:0000259" key="7">
    <source>
        <dbReference type="PROSITE" id="PS51039"/>
    </source>
</evidence>
<dbReference type="GO" id="GO:0003677">
    <property type="term" value="F:DNA binding"/>
    <property type="evidence" value="ECO:0007669"/>
    <property type="project" value="InterPro"/>
</dbReference>
<keyword evidence="1" id="KW-0479">Metal-binding</keyword>
<dbReference type="SMART" id="SM00154">
    <property type="entry name" value="ZnF_AN1"/>
    <property type="match status" value="1"/>
</dbReference>
<dbReference type="InterPro" id="IPR002653">
    <property type="entry name" value="Znf_A20"/>
</dbReference>
<evidence type="ECO:0000256" key="4">
    <source>
        <dbReference type="PROSITE-ProRule" id="PRU00449"/>
    </source>
</evidence>
<reference evidence="8" key="1">
    <citation type="submission" date="2019-04" db="EMBL/GenBank/DDBJ databases">
        <title>An insight into the mialome of Ixodes scapularis.</title>
        <authorList>
            <person name="Ribeiro J.M."/>
            <person name="Mather T.N."/>
            <person name="Karim S."/>
        </authorList>
    </citation>
    <scope>NUCLEOTIDE SEQUENCE</scope>
</reference>
<name>A0A4D5RHK7_IXOSC</name>
<dbReference type="Gene3D" id="1.20.5.4770">
    <property type="match status" value="1"/>
</dbReference>
<sequence length="228" mass="24340">MERDTNQMSQNGALCRSGCGFYGSPGTDGLCSQCYKDALKRKQAAGRGSPTGGSWDGPIAGDGSHWEDPRVPQRGMPCLAASASSSESVSSTTITAVSDSALNTASPTVPVAASTSQDASVNEACCLLQKTELNLEACGTTSKSAESMTSETGSQQDDQKDQKKKKNRCRMCRKKVGLTGFQCRCGGLFCSLHRYSNEHDCTFDYKELGAQEIRKNNPLVVGDKIQKI</sequence>
<dbReference type="InterPro" id="IPR000058">
    <property type="entry name" value="Znf_AN1"/>
</dbReference>
<keyword evidence="3" id="KW-0862">Zinc</keyword>
<dbReference type="Pfam" id="PF01754">
    <property type="entry name" value="zf-A20"/>
    <property type="match status" value="1"/>
</dbReference>
<dbReference type="GeneID" id="8023945"/>
<proteinExistence type="predicted"/>
<dbReference type="RefSeq" id="XP_029836609.1">
    <property type="nucleotide sequence ID" value="XM_029980749.3"/>
</dbReference>
<dbReference type="RefSeq" id="XP_029836608.1">
    <property type="nucleotide sequence ID" value="XM_029980748.4"/>
</dbReference>
<dbReference type="PANTHER" id="PTHR10634">
    <property type="entry name" value="AN1-TYPE ZINC FINGER PROTEIN"/>
    <property type="match status" value="1"/>
</dbReference>
<dbReference type="KEGG" id="isc:8023945"/>
<accession>A0A6P7VAI5</accession>
<dbReference type="GO" id="GO:0008270">
    <property type="term" value="F:zinc ion binding"/>
    <property type="evidence" value="ECO:0007669"/>
    <property type="project" value="UniProtKB-KW"/>
</dbReference>
<evidence type="ECO:0008006" key="9">
    <source>
        <dbReference type="Google" id="ProtNLM"/>
    </source>
</evidence>
<dbReference type="OrthoDB" id="428577at2759"/>
<evidence type="ECO:0000256" key="1">
    <source>
        <dbReference type="ARBA" id="ARBA00022723"/>
    </source>
</evidence>
<dbReference type="EMBL" id="GHJT01002631">
    <property type="protein sequence ID" value="MOY36602.1"/>
    <property type="molecule type" value="Transcribed_RNA"/>
</dbReference>
<dbReference type="OMA" id="VLCENNC"/>
<dbReference type="CTD" id="41114"/>
<feature type="domain" description="AN1-type" evidence="7">
    <location>
        <begin position="163"/>
        <end position="209"/>
    </location>
</feature>
<dbReference type="SMART" id="SM00259">
    <property type="entry name" value="ZnF_A20"/>
    <property type="match status" value="1"/>
</dbReference>
<keyword evidence="2 4" id="KW-0863">Zinc-finger</keyword>
<protein>
    <recommendedName>
        <fullName evidence="9">Zinc finger protein</fullName>
    </recommendedName>
</protein>
<dbReference type="SUPFAM" id="SSF57716">
    <property type="entry name" value="Glucocorticoid receptor-like (DNA-binding domain)"/>
    <property type="match status" value="1"/>
</dbReference>
<dbReference type="AlphaFoldDB" id="A0A4D5RHK7"/>
<dbReference type="RefSeq" id="XP_029836610.1">
    <property type="nucleotide sequence ID" value="XM_029980750.4"/>
</dbReference>
<dbReference type="Gene3D" id="4.10.1110.10">
    <property type="entry name" value="AN1-like Zinc finger"/>
    <property type="match status" value="1"/>
</dbReference>
<dbReference type="PANTHER" id="PTHR10634:SF149">
    <property type="entry name" value="AN1-TYPE DOMAIN-CONTAINING PROTEIN-RELATED"/>
    <property type="match status" value="1"/>
</dbReference>
<accession>A0A4D5RHK7</accession>
<feature type="region of interest" description="Disordered" evidence="5">
    <location>
        <begin position="45"/>
        <end position="73"/>
    </location>
</feature>
<dbReference type="SUPFAM" id="SSF118310">
    <property type="entry name" value="AN1-like Zinc finger"/>
    <property type="match status" value="1"/>
</dbReference>
<feature type="compositionally biased region" description="Polar residues" evidence="5">
    <location>
        <begin position="141"/>
        <end position="154"/>
    </location>
</feature>
<dbReference type="Pfam" id="PF01428">
    <property type="entry name" value="zf-AN1"/>
    <property type="match status" value="1"/>
</dbReference>
<dbReference type="PROSITE" id="PS51036">
    <property type="entry name" value="ZF_A20"/>
    <property type="match status" value="1"/>
</dbReference>
<evidence type="ECO:0000256" key="5">
    <source>
        <dbReference type="SAM" id="MobiDB-lite"/>
    </source>
</evidence>
<dbReference type="VEuPathDB" id="VectorBase:ISCP_021111"/>
<dbReference type="PROSITE" id="PS51039">
    <property type="entry name" value="ZF_AN1"/>
    <property type="match status" value="1"/>
</dbReference>
<dbReference type="VEuPathDB" id="VectorBase:ISCI016186"/>
<evidence type="ECO:0000256" key="3">
    <source>
        <dbReference type="ARBA" id="ARBA00022833"/>
    </source>
</evidence>
<evidence type="ECO:0000256" key="2">
    <source>
        <dbReference type="ARBA" id="ARBA00022771"/>
    </source>
</evidence>
<organism evidence="8">
    <name type="scientific">Ixodes scapularis</name>
    <name type="common">Black-legged tick</name>
    <name type="synonym">Deer tick</name>
    <dbReference type="NCBI Taxonomy" id="6945"/>
    <lineage>
        <taxon>Eukaryota</taxon>
        <taxon>Metazoa</taxon>
        <taxon>Ecdysozoa</taxon>
        <taxon>Arthropoda</taxon>
        <taxon>Chelicerata</taxon>
        <taxon>Arachnida</taxon>
        <taxon>Acari</taxon>
        <taxon>Parasitiformes</taxon>
        <taxon>Ixodida</taxon>
        <taxon>Ixodoidea</taxon>
        <taxon>Ixodidae</taxon>
        <taxon>Ixodinae</taxon>
        <taxon>Ixodes</taxon>
    </lineage>
</organism>
<dbReference type="InterPro" id="IPR050652">
    <property type="entry name" value="AN1_A20_ZnFinger"/>
</dbReference>